<proteinExistence type="predicted"/>
<accession>A0A0F9DAZ5</accession>
<reference evidence="2" key="1">
    <citation type="journal article" date="2015" name="Nature">
        <title>Complex archaea that bridge the gap between prokaryotes and eukaryotes.</title>
        <authorList>
            <person name="Spang A."/>
            <person name="Saw J.H."/>
            <person name="Jorgensen S.L."/>
            <person name="Zaremba-Niedzwiedzka K."/>
            <person name="Martijn J."/>
            <person name="Lind A.E."/>
            <person name="van Eijk R."/>
            <person name="Schleper C."/>
            <person name="Guy L."/>
            <person name="Ettema T.J."/>
        </authorList>
    </citation>
    <scope>NUCLEOTIDE SEQUENCE</scope>
</reference>
<evidence type="ECO:0000313" key="2">
    <source>
        <dbReference type="EMBL" id="KKL50886.1"/>
    </source>
</evidence>
<evidence type="ECO:0000259" key="1">
    <source>
        <dbReference type="Pfam" id="PF13473"/>
    </source>
</evidence>
<organism evidence="2">
    <name type="scientific">marine sediment metagenome</name>
    <dbReference type="NCBI Taxonomy" id="412755"/>
    <lineage>
        <taxon>unclassified sequences</taxon>
        <taxon>metagenomes</taxon>
        <taxon>ecological metagenomes</taxon>
    </lineage>
</organism>
<dbReference type="AlphaFoldDB" id="A0A0F9DAZ5"/>
<name>A0A0F9DAZ5_9ZZZZ</name>
<comment type="caution">
    <text evidence="2">The sequence shown here is derived from an EMBL/GenBank/DDBJ whole genome shotgun (WGS) entry which is preliminary data.</text>
</comment>
<dbReference type="Gene3D" id="2.60.40.420">
    <property type="entry name" value="Cupredoxins - blue copper proteins"/>
    <property type="match status" value="1"/>
</dbReference>
<gene>
    <name evidence="2" type="ORF">LCGC14_2301020</name>
</gene>
<dbReference type="SUPFAM" id="SSF49503">
    <property type="entry name" value="Cupredoxins"/>
    <property type="match status" value="1"/>
</dbReference>
<protein>
    <recommendedName>
        <fullName evidence="1">EfeO-type cupredoxin-like domain-containing protein</fullName>
    </recommendedName>
</protein>
<dbReference type="InterPro" id="IPR028096">
    <property type="entry name" value="EfeO_Cupredoxin"/>
</dbReference>
<feature type="domain" description="EfeO-type cupredoxin-like" evidence="1">
    <location>
        <begin position="22"/>
        <end position="107"/>
    </location>
</feature>
<sequence>MNNWLGFISLLLFSVLPFSCFAKEYKLILKEHLFYPAEIIVPANTKLKLLIENQDSTPEEFDSFDLNREKVLYPNRSSVIYIGPLSPGRYEFFGEFSPNTARGAVLVEGKTDADN</sequence>
<dbReference type="InterPro" id="IPR008972">
    <property type="entry name" value="Cupredoxin"/>
</dbReference>
<dbReference type="EMBL" id="LAZR01032440">
    <property type="protein sequence ID" value="KKL50886.1"/>
    <property type="molecule type" value="Genomic_DNA"/>
</dbReference>
<dbReference type="Pfam" id="PF13473">
    <property type="entry name" value="Cupredoxin_1"/>
    <property type="match status" value="1"/>
</dbReference>